<dbReference type="Ensembl" id="ENSPMET00000014193.1">
    <property type="protein sequence ID" value="ENSPMEP00000021860.1"/>
    <property type="gene ID" value="ENSPMEG00000002351.1"/>
</dbReference>
<dbReference type="SUPFAM" id="SSF100895">
    <property type="entry name" value="Kazal-type serine protease inhibitors"/>
    <property type="match status" value="1"/>
</dbReference>
<dbReference type="Pfam" id="PF07648">
    <property type="entry name" value="Kazal_2"/>
    <property type="match status" value="1"/>
</dbReference>
<keyword evidence="3" id="KW-1015">Disulfide bond</keyword>
<protein>
    <recommendedName>
        <fullName evidence="4">Kazal-like domain-containing protein</fullName>
    </recommendedName>
</protein>
<name>A0A3B3Y415_9TELE</name>
<dbReference type="InterPro" id="IPR036058">
    <property type="entry name" value="Kazal_dom_sf"/>
</dbReference>
<dbReference type="CDD" id="cd00104">
    <property type="entry name" value="KAZAL_FS"/>
    <property type="match status" value="1"/>
</dbReference>
<dbReference type="Gene3D" id="3.30.60.30">
    <property type="match status" value="1"/>
</dbReference>
<sequence length="107" mass="11737">HSILISSAQRICLLHAFRAGRCVCPSECVESHQPVCGSDGHTYQSECELNVRSCTEQVELRVVSQGECSKWQHVAIITVCHASCSGILKERQPASLLASETFYLCVS</sequence>
<keyword evidence="2" id="KW-0722">Serine protease inhibitor</keyword>
<dbReference type="PROSITE" id="PS51465">
    <property type="entry name" value="KAZAL_2"/>
    <property type="match status" value="1"/>
</dbReference>
<evidence type="ECO:0000256" key="2">
    <source>
        <dbReference type="ARBA" id="ARBA00022900"/>
    </source>
</evidence>
<dbReference type="FunFam" id="3.30.60.30:FF:000008">
    <property type="entry name" value="Transmembrane agrin"/>
    <property type="match status" value="1"/>
</dbReference>
<dbReference type="PANTHER" id="PTHR10913:SF45">
    <property type="entry name" value="FOLLISTATIN, ISOFORM A-RELATED"/>
    <property type="match status" value="1"/>
</dbReference>
<dbReference type="PANTHER" id="PTHR10913">
    <property type="entry name" value="FOLLISTATIN-RELATED"/>
    <property type="match status" value="1"/>
</dbReference>
<evidence type="ECO:0000256" key="3">
    <source>
        <dbReference type="ARBA" id="ARBA00023157"/>
    </source>
</evidence>
<evidence type="ECO:0000256" key="1">
    <source>
        <dbReference type="ARBA" id="ARBA00022690"/>
    </source>
</evidence>
<dbReference type="AlphaFoldDB" id="A0A3B3Y415"/>
<proteinExistence type="predicted"/>
<evidence type="ECO:0000313" key="5">
    <source>
        <dbReference type="Ensembl" id="ENSPMEP00000021860.1"/>
    </source>
</evidence>
<keyword evidence="6" id="KW-1185">Reference proteome</keyword>
<dbReference type="Proteomes" id="UP000261480">
    <property type="component" value="Unplaced"/>
</dbReference>
<dbReference type="GO" id="GO:0030154">
    <property type="term" value="P:cell differentiation"/>
    <property type="evidence" value="ECO:0007669"/>
    <property type="project" value="TreeGrafter"/>
</dbReference>
<dbReference type="InterPro" id="IPR002350">
    <property type="entry name" value="Kazal_dom"/>
</dbReference>
<dbReference type="SMART" id="SM00280">
    <property type="entry name" value="KAZAL"/>
    <property type="match status" value="1"/>
</dbReference>
<organism evidence="5 6">
    <name type="scientific">Poecilia mexicana</name>
    <dbReference type="NCBI Taxonomy" id="48701"/>
    <lineage>
        <taxon>Eukaryota</taxon>
        <taxon>Metazoa</taxon>
        <taxon>Chordata</taxon>
        <taxon>Craniata</taxon>
        <taxon>Vertebrata</taxon>
        <taxon>Euteleostomi</taxon>
        <taxon>Actinopterygii</taxon>
        <taxon>Neopterygii</taxon>
        <taxon>Teleostei</taxon>
        <taxon>Neoteleostei</taxon>
        <taxon>Acanthomorphata</taxon>
        <taxon>Ovalentaria</taxon>
        <taxon>Atherinomorphae</taxon>
        <taxon>Cyprinodontiformes</taxon>
        <taxon>Poeciliidae</taxon>
        <taxon>Poeciliinae</taxon>
        <taxon>Poecilia</taxon>
    </lineage>
</organism>
<evidence type="ECO:0000313" key="6">
    <source>
        <dbReference type="Proteomes" id="UP000261480"/>
    </source>
</evidence>
<dbReference type="GO" id="GO:0005576">
    <property type="term" value="C:extracellular region"/>
    <property type="evidence" value="ECO:0007669"/>
    <property type="project" value="TreeGrafter"/>
</dbReference>
<accession>A0A3B3Y415</accession>
<keyword evidence="1" id="KW-0646">Protease inhibitor</keyword>
<dbReference type="InterPro" id="IPR050653">
    <property type="entry name" value="Prot_Inhib_GrowthFact_Antg"/>
</dbReference>
<reference evidence="5" key="2">
    <citation type="submission" date="2025-09" db="UniProtKB">
        <authorList>
            <consortium name="Ensembl"/>
        </authorList>
    </citation>
    <scope>IDENTIFICATION</scope>
</reference>
<dbReference type="STRING" id="48701.ENSPMEP00000021860"/>
<feature type="domain" description="Kazal-like" evidence="4">
    <location>
        <begin position="16"/>
        <end position="70"/>
    </location>
</feature>
<evidence type="ECO:0000259" key="4">
    <source>
        <dbReference type="PROSITE" id="PS51465"/>
    </source>
</evidence>
<reference evidence="5" key="1">
    <citation type="submission" date="2025-08" db="UniProtKB">
        <authorList>
            <consortium name="Ensembl"/>
        </authorList>
    </citation>
    <scope>IDENTIFICATION</scope>
</reference>